<comment type="caution">
    <text evidence="2">The sequence shown here is derived from an EMBL/GenBank/DDBJ whole genome shotgun (WGS) entry which is preliminary data.</text>
</comment>
<evidence type="ECO:0000313" key="2">
    <source>
        <dbReference type="EMBL" id="GAO29673.1"/>
    </source>
</evidence>
<dbReference type="SUPFAM" id="SSF48452">
    <property type="entry name" value="TPR-like"/>
    <property type="match status" value="1"/>
</dbReference>
<dbReference type="Gene3D" id="1.25.40.10">
    <property type="entry name" value="Tetratricopeptide repeat domain"/>
    <property type="match status" value="1"/>
</dbReference>
<dbReference type="InterPro" id="IPR011990">
    <property type="entry name" value="TPR-like_helical_dom_sf"/>
</dbReference>
<protein>
    <submittedName>
        <fullName evidence="2">OmpA family protein</fullName>
    </submittedName>
</protein>
<dbReference type="Proteomes" id="UP000032900">
    <property type="component" value="Unassembled WGS sequence"/>
</dbReference>
<keyword evidence="3" id="KW-1185">Reference proteome</keyword>
<sequence length="527" mass="59591">MRTIFTVFLLLSFFALDGFSQRRALRTAESHIDNNRFTQAISVLQPLLVGEDVNREAYLLSGIAYLSVPGGSERALELFDIAIEHYPLEDKPSRRALEARFYKAQALHLDYRFEEALGLHTELLEVIPSSEGDLIEAVNREIAYGEQALYMVQNPVPFEIQTMGRAFNSSHDDHSPVVALDESTIYFTSNRPLSETEREEGQYFENIYVSYWRDGAWTAATPLELPGNYYGNRATVSLSPDGNSLFFFQNDGAIGNLYESRLEFGEWTEPIPFPPPINSGYNESHASLSLDGERIYFTSDRPGGYGGKDLYVSHLLPDGFWGEPLNLGPEINTPLNEESPFLHPDGRTLYFSSEGHASMGGYDIFSSILDDVDGEWSEPTNLGYPINTPDDDIFFMPTPDGQRVYYASRQPDGFGSTDIYLITFPSEDDRSLAVVASHIYDENKMPYSDAVVRIYDQENELLQGIYRPNSLTGKFVAVLPAGRSYRLELQTEGYEPFEQVFTLEVRDVYGTRNRATYLEPIMLKRGE</sequence>
<dbReference type="AlphaFoldDB" id="A0A0E9LWI9"/>
<dbReference type="EMBL" id="BAZW01000011">
    <property type="protein sequence ID" value="GAO29673.1"/>
    <property type="molecule type" value="Genomic_DNA"/>
</dbReference>
<dbReference type="OrthoDB" id="1488841at2"/>
<dbReference type="PANTHER" id="PTHR36842">
    <property type="entry name" value="PROTEIN TOLB HOMOLOG"/>
    <property type="match status" value="1"/>
</dbReference>
<dbReference type="RefSeq" id="WP_062124127.1">
    <property type="nucleotide sequence ID" value="NZ_BAZW01000011.1"/>
</dbReference>
<evidence type="ECO:0000256" key="1">
    <source>
        <dbReference type="ARBA" id="ARBA00009820"/>
    </source>
</evidence>
<dbReference type="InterPro" id="IPR011042">
    <property type="entry name" value="6-blade_b-propeller_TolB-like"/>
</dbReference>
<comment type="similarity">
    <text evidence="1">Belongs to the TolB family.</text>
</comment>
<accession>A0A0E9LWI9</accession>
<gene>
    <name evidence="2" type="ORF">JCM15548_11888</name>
</gene>
<proteinExistence type="inferred from homology"/>
<dbReference type="PANTHER" id="PTHR36842:SF1">
    <property type="entry name" value="PROTEIN TOLB"/>
    <property type="match status" value="1"/>
</dbReference>
<organism evidence="2 3">
    <name type="scientific">Geofilum rubicundum JCM 15548</name>
    <dbReference type="NCBI Taxonomy" id="1236989"/>
    <lineage>
        <taxon>Bacteria</taxon>
        <taxon>Pseudomonadati</taxon>
        <taxon>Bacteroidota</taxon>
        <taxon>Bacteroidia</taxon>
        <taxon>Marinilabiliales</taxon>
        <taxon>Marinilabiliaceae</taxon>
        <taxon>Geofilum</taxon>
    </lineage>
</organism>
<dbReference type="SUPFAM" id="SSF82171">
    <property type="entry name" value="DPP6 N-terminal domain-like"/>
    <property type="match status" value="1"/>
</dbReference>
<dbReference type="Gene3D" id="2.120.10.30">
    <property type="entry name" value="TolB, C-terminal domain"/>
    <property type="match status" value="2"/>
</dbReference>
<dbReference type="STRING" id="1236989.JCM15548_11888"/>
<name>A0A0E9LWI9_9BACT</name>
<dbReference type="Pfam" id="PF07676">
    <property type="entry name" value="PD40"/>
    <property type="match status" value="4"/>
</dbReference>
<evidence type="ECO:0000313" key="3">
    <source>
        <dbReference type="Proteomes" id="UP000032900"/>
    </source>
</evidence>
<reference evidence="2 3" key="1">
    <citation type="journal article" date="2015" name="Microbes Environ.">
        <title>Distribution and evolution of nitrogen fixation genes in the phylum bacteroidetes.</title>
        <authorList>
            <person name="Inoue J."/>
            <person name="Oshima K."/>
            <person name="Suda W."/>
            <person name="Sakamoto M."/>
            <person name="Iino T."/>
            <person name="Noda S."/>
            <person name="Hongoh Y."/>
            <person name="Hattori M."/>
            <person name="Ohkuma M."/>
        </authorList>
    </citation>
    <scope>NUCLEOTIDE SEQUENCE [LARGE SCALE GENOMIC DNA]</scope>
    <source>
        <strain evidence="2">JCM 15548</strain>
    </source>
</reference>
<dbReference type="InterPro" id="IPR011659">
    <property type="entry name" value="WD40"/>
</dbReference>